<dbReference type="GO" id="GO:0005739">
    <property type="term" value="C:mitochondrion"/>
    <property type="evidence" value="ECO:0007669"/>
    <property type="project" value="EnsemblFungi"/>
</dbReference>
<feature type="domain" description="Glutamyl/glutaminyl-tRNA synthetase class Ib anti-codon binding" evidence="12">
    <location>
        <begin position="440"/>
        <end position="541"/>
    </location>
</feature>
<evidence type="ECO:0000256" key="9">
    <source>
        <dbReference type="RuleBase" id="RU363037"/>
    </source>
</evidence>
<dbReference type="OrthoDB" id="10250478at2759"/>
<evidence type="ECO:0000256" key="2">
    <source>
        <dbReference type="ARBA" id="ARBA00012836"/>
    </source>
</evidence>
<comment type="catalytic activity">
    <reaction evidence="8">
        <text>tRNA(Gln) + L-glutamine + ATP = L-glutaminyl-tRNA(Gln) + AMP + diphosphate</text>
        <dbReference type="Rhea" id="RHEA:20121"/>
        <dbReference type="Rhea" id="RHEA-COMP:9662"/>
        <dbReference type="Rhea" id="RHEA-COMP:9681"/>
        <dbReference type="ChEBI" id="CHEBI:30616"/>
        <dbReference type="ChEBI" id="CHEBI:33019"/>
        <dbReference type="ChEBI" id="CHEBI:58359"/>
        <dbReference type="ChEBI" id="CHEBI:78442"/>
        <dbReference type="ChEBI" id="CHEBI:78521"/>
        <dbReference type="ChEBI" id="CHEBI:456215"/>
        <dbReference type="EC" id="6.1.1.18"/>
    </reaction>
</comment>
<dbReference type="FunFam" id="2.40.240.10:FF:000015">
    <property type="entry name" value="Glutaminyl-tRNA synthetase"/>
    <property type="match status" value="1"/>
</dbReference>
<evidence type="ECO:0000256" key="6">
    <source>
        <dbReference type="ARBA" id="ARBA00022917"/>
    </source>
</evidence>
<proteinExistence type="inferred from homology"/>
<accession>A0A1U7LWS6</accession>
<name>A0A1U7LWS6_NEOID</name>
<dbReference type="PRINTS" id="PR00987">
    <property type="entry name" value="TRNASYNTHGLU"/>
</dbReference>
<dbReference type="GO" id="GO:0005829">
    <property type="term" value="C:cytosol"/>
    <property type="evidence" value="ECO:0007669"/>
    <property type="project" value="EnsemblFungi"/>
</dbReference>
<dbReference type="GO" id="GO:0005524">
    <property type="term" value="F:ATP binding"/>
    <property type="evidence" value="ECO:0007669"/>
    <property type="project" value="UniProtKB-KW"/>
</dbReference>
<feature type="region of interest" description="Disordered" evidence="10">
    <location>
        <begin position="58"/>
        <end position="84"/>
    </location>
</feature>
<feature type="domain" description="Glutamyl/glutaminyl-tRNA synthetase class Ib catalytic" evidence="11">
    <location>
        <begin position="125"/>
        <end position="436"/>
    </location>
</feature>
<organism evidence="13 14">
    <name type="scientific">Neolecta irregularis (strain DAH-3)</name>
    <dbReference type="NCBI Taxonomy" id="1198029"/>
    <lineage>
        <taxon>Eukaryota</taxon>
        <taxon>Fungi</taxon>
        <taxon>Dikarya</taxon>
        <taxon>Ascomycota</taxon>
        <taxon>Taphrinomycotina</taxon>
        <taxon>Neolectales</taxon>
        <taxon>Neolectaceae</taxon>
        <taxon>Neolecta</taxon>
    </lineage>
</organism>
<comment type="similarity">
    <text evidence="1 9">Belongs to the class-I aminoacyl-tRNA synthetase family.</text>
</comment>
<gene>
    <name evidence="13" type="ORF">NEOLI_000038</name>
</gene>
<dbReference type="InterPro" id="IPR011035">
    <property type="entry name" value="Ribosomal_bL25/Gln-tRNA_synth"/>
</dbReference>
<dbReference type="GO" id="GO:1990825">
    <property type="term" value="F:sequence-specific mRNA binding"/>
    <property type="evidence" value="ECO:0007669"/>
    <property type="project" value="EnsemblFungi"/>
</dbReference>
<evidence type="ECO:0000259" key="12">
    <source>
        <dbReference type="Pfam" id="PF03950"/>
    </source>
</evidence>
<dbReference type="InterPro" id="IPR020059">
    <property type="entry name" value="Glu/Gln-tRNA-synth_Ib_codon-bd"/>
</dbReference>
<dbReference type="Gene3D" id="3.40.50.620">
    <property type="entry name" value="HUPs"/>
    <property type="match status" value="1"/>
</dbReference>
<dbReference type="PROSITE" id="PS00178">
    <property type="entry name" value="AA_TRNA_LIGASE_I"/>
    <property type="match status" value="1"/>
</dbReference>
<dbReference type="EMBL" id="LXFE01000126">
    <property type="protein sequence ID" value="OLL27023.1"/>
    <property type="molecule type" value="Genomic_DNA"/>
</dbReference>
<dbReference type="STRING" id="1198029.A0A1U7LWS6"/>
<dbReference type="SUPFAM" id="SSF52374">
    <property type="entry name" value="Nucleotidylyl transferase"/>
    <property type="match status" value="1"/>
</dbReference>
<dbReference type="InterPro" id="IPR020058">
    <property type="entry name" value="Glu/Gln-tRNA-synth_Ib_cat-dom"/>
</dbReference>
<evidence type="ECO:0000256" key="7">
    <source>
        <dbReference type="ARBA" id="ARBA00023146"/>
    </source>
</evidence>
<dbReference type="Proteomes" id="UP000186594">
    <property type="component" value="Unassembled WGS sequence"/>
</dbReference>
<keyword evidence="3 9" id="KW-0436">Ligase</keyword>
<dbReference type="InterPro" id="IPR001412">
    <property type="entry name" value="aa-tRNA-synth_I_CS"/>
</dbReference>
<evidence type="ECO:0000259" key="11">
    <source>
        <dbReference type="Pfam" id="PF00749"/>
    </source>
</evidence>
<dbReference type="InterPro" id="IPR020056">
    <property type="entry name" value="Rbsml_bL25/Gln-tRNA_synth_N"/>
</dbReference>
<dbReference type="SUPFAM" id="SSF50715">
    <property type="entry name" value="Ribosomal protein L25-like"/>
    <property type="match status" value="1"/>
</dbReference>
<dbReference type="InterPro" id="IPR004514">
    <property type="entry name" value="Gln-tRNA-synth"/>
</dbReference>
<evidence type="ECO:0000256" key="4">
    <source>
        <dbReference type="ARBA" id="ARBA00022741"/>
    </source>
</evidence>
<evidence type="ECO:0000256" key="8">
    <source>
        <dbReference type="ARBA" id="ARBA00048270"/>
    </source>
</evidence>
<dbReference type="GO" id="GO:0004819">
    <property type="term" value="F:glutamine-tRNA ligase activity"/>
    <property type="evidence" value="ECO:0007669"/>
    <property type="project" value="UniProtKB-EC"/>
</dbReference>
<evidence type="ECO:0000256" key="5">
    <source>
        <dbReference type="ARBA" id="ARBA00022840"/>
    </source>
</evidence>
<dbReference type="Pfam" id="PF03950">
    <property type="entry name" value="tRNA-synt_1c_C"/>
    <property type="match status" value="1"/>
</dbReference>
<dbReference type="EC" id="6.1.1.18" evidence="2"/>
<feature type="non-terminal residue" evidence="13">
    <location>
        <position position="1"/>
    </location>
</feature>
<evidence type="ECO:0000313" key="14">
    <source>
        <dbReference type="Proteomes" id="UP000186594"/>
    </source>
</evidence>
<dbReference type="AlphaFoldDB" id="A0A1U7LWS6"/>
<dbReference type="InterPro" id="IPR014729">
    <property type="entry name" value="Rossmann-like_a/b/a_fold"/>
</dbReference>
<dbReference type="GO" id="GO:0006425">
    <property type="term" value="P:glutaminyl-tRNA aminoacylation"/>
    <property type="evidence" value="ECO:0007669"/>
    <property type="project" value="EnsemblFungi"/>
</dbReference>
<dbReference type="Pfam" id="PF00749">
    <property type="entry name" value="tRNA-synt_1c"/>
    <property type="match status" value="1"/>
</dbReference>
<dbReference type="Gene3D" id="2.40.240.10">
    <property type="entry name" value="Ribosomal Protein L25, Chain P"/>
    <property type="match status" value="2"/>
</dbReference>
<dbReference type="PANTHER" id="PTHR43097">
    <property type="entry name" value="GLUTAMINE-TRNA LIGASE"/>
    <property type="match status" value="1"/>
</dbReference>
<keyword evidence="4 9" id="KW-0547">Nucleotide-binding</keyword>
<dbReference type="FunFam" id="3.40.50.620:FF:000183">
    <property type="entry name" value="Glutaminyl-tRNA synthetase"/>
    <property type="match status" value="1"/>
</dbReference>
<dbReference type="FunFam" id="2.40.240.10:FF:000007">
    <property type="entry name" value="Glutamine--tRNA ligase"/>
    <property type="match status" value="1"/>
</dbReference>
<evidence type="ECO:0000256" key="3">
    <source>
        <dbReference type="ARBA" id="ARBA00022598"/>
    </source>
</evidence>
<evidence type="ECO:0000256" key="10">
    <source>
        <dbReference type="SAM" id="MobiDB-lite"/>
    </source>
</evidence>
<comment type="caution">
    <text evidence="13">The sequence shown here is derived from an EMBL/GenBank/DDBJ whole genome shotgun (WGS) entry which is preliminary data.</text>
</comment>
<dbReference type="InterPro" id="IPR050132">
    <property type="entry name" value="Gln/Glu-tRNA_Ligase"/>
</dbReference>
<protein>
    <recommendedName>
        <fullName evidence="2">glutamine--tRNA ligase</fullName>
        <ecNumber evidence="2">6.1.1.18</ecNumber>
    </recommendedName>
</protein>
<keyword evidence="7 9" id="KW-0030">Aminoacyl-tRNA synthetase</keyword>
<keyword evidence="6 9" id="KW-0648">Protein biosynthesis</keyword>
<dbReference type="NCBIfam" id="TIGR00440">
    <property type="entry name" value="glnS"/>
    <property type="match status" value="1"/>
</dbReference>
<keyword evidence="14" id="KW-1185">Reference proteome</keyword>
<reference evidence="13 14" key="1">
    <citation type="submission" date="2016-04" db="EMBL/GenBank/DDBJ databases">
        <title>Evolutionary innovation and constraint leading to complex multicellularity in the Ascomycota.</title>
        <authorList>
            <person name="Cisse O."/>
            <person name="Nguyen A."/>
            <person name="Hewitt D.A."/>
            <person name="Jedd G."/>
            <person name="Stajich J.E."/>
        </authorList>
    </citation>
    <scope>NUCLEOTIDE SEQUENCE [LARGE SCALE GENOMIC DNA]</scope>
    <source>
        <strain evidence="13 14">DAH-3</strain>
    </source>
</reference>
<sequence length="676" mass="77413">FNCHFSLFVDYVCDPFLAQHRDRSIFRLILTDITTMTEAIKEELERVKIAVQNALLEKPRKPKPGKKKDIESNPAKAPNAENGEEPLIVNMFEEGFFKRLHKVGENPQIKSELKEQHLKATGGRIFTRFPPEPNGFLHIGHCKAIVINFGYARYHGGECYLRYDDTNPEAEEEVYFTAILDAIKWLGFEPYKITHSSDNFQKLCDLAEDLINRGKAYVCHCTAEEIKIARGVENGEKGGQRIPCSHRDRPIYESFAEFRAMREGKYRPNEATLRMKQSLEDGNPQMWDLIAYRVLDAPHHRTGDTWKIYPTYDFTHCLCDSLENITHSLCTTEFVQSRVSYEWLCNALEVYKPRQSEYGRLNVAGTIMSKRKIAKLVSEGIVRGWDDPRLFTIVSIRRRGVPPGAILSFINGLGVTNTVTNIAIHRFENSVRKYLEGHTPRLMMIPDPILIIIENLDEDYLEQVTMPYNPKDPTMGERKLPFTKRVYIDRRDFRSEASDDFFRLAPGKTVGLLKVPFPIRATSFTSDPNTGLVTEIRAHYENDGEFKKPKAYIQWVALAPCQGSPIHLDEVRLFHPLFKSDNPSGHPEGFLRDINENSEEILKGALIEVGFNQVRENSPWKTSDVTTKGKEERGAPEAVRFQAMRVAYFCMDKDTVGDKIVLNRIVTLKEDAKKGA</sequence>
<dbReference type="OMA" id="TWCIYPM"/>
<evidence type="ECO:0000256" key="1">
    <source>
        <dbReference type="ARBA" id="ARBA00005594"/>
    </source>
</evidence>
<dbReference type="PANTHER" id="PTHR43097:SF4">
    <property type="entry name" value="GLUTAMINE--TRNA LIGASE"/>
    <property type="match status" value="1"/>
</dbReference>
<dbReference type="InterPro" id="IPR000924">
    <property type="entry name" value="Glu/Gln-tRNA-synth"/>
</dbReference>
<keyword evidence="5 9" id="KW-0067">ATP-binding</keyword>
<dbReference type="FunFam" id="1.10.1160.10:FF:000001">
    <property type="entry name" value="Glutamine--tRNA ligase"/>
    <property type="match status" value="1"/>
</dbReference>
<evidence type="ECO:0000313" key="13">
    <source>
        <dbReference type="EMBL" id="OLL27023.1"/>
    </source>
</evidence>